<dbReference type="AlphaFoldDB" id="W0FGB0"/>
<proteinExistence type="predicted"/>
<dbReference type="EMBL" id="KC246771">
    <property type="protein sequence ID" value="AHF23663.1"/>
    <property type="molecule type" value="Genomic_DNA"/>
</dbReference>
<name>W0FGB0_9BACT</name>
<evidence type="ECO:0000313" key="1">
    <source>
        <dbReference type="EMBL" id="AHF23663.1"/>
    </source>
</evidence>
<sequence>MSNKTFIRILIVIAIAGVLLTAAHMAYIAYAYGNSSIIQFVAREYWP</sequence>
<organism evidence="1">
    <name type="scientific">uncultured bacterium Contig1532b</name>
    <dbReference type="NCBI Taxonomy" id="1393450"/>
    <lineage>
        <taxon>Bacteria</taxon>
        <taxon>environmental samples</taxon>
    </lineage>
</organism>
<protein>
    <submittedName>
        <fullName evidence="1">Uncharacterized protein</fullName>
    </submittedName>
</protein>
<reference evidence="1" key="1">
    <citation type="journal article" date="2013" name="PLoS ONE">
        <title>Metagenomic insights into the carbohydrate-active enzymes carried by the microorganisms adhering to solid digesta in the rumen of cows.</title>
        <authorList>
            <person name="Wang L."/>
            <person name="Hatem A."/>
            <person name="Catalyurek U.V."/>
            <person name="Morrison M."/>
            <person name="Yu Z."/>
        </authorList>
    </citation>
    <scope>NUCLEOTIDE SEQUENCE</scope>
</reference>
<accession>W0FGB0</accession>